<gene>
    <name evidence="10" type="ORF">CAOG_002934</name>
</gene>
<keyword evidence="11" id="KW-1185">Reference proteome</keyword>
<dbReference type="eggNOG" id="KOG4697">
    <property type="taxonomic scope" value="Eukaryota"/>
</dbReference>
<comment type="subcellular location">
    <subcellularLocation>
        <location evidence="1">Golgi apparatus membrane</location>
        <topology evidence="1">Multi-pass membrane protein</topology>
    </subcellularLocation>
</comment>
<feature type="transmembrane region" description="Helical" evidence="9">
    <location>
        <begin position="140"/>
        <end position="160"/>
    </location>
</feature>
<name>A0A0D2U9X7_CAPO3</name>
<keyword evidence="3" id="KW-0813">Transport</keyword>
<keyword evidence="7" id="KW-0333">Golgi apparatus</keyword>
<evidence type="ECO:0000256" key="9">
    <source>
        <dbReference type="SAM" id="Phobius"/>
    </source>
</evidence>
<feature type="transmembrane region" description="Helical" evidence="9">
    <location>
        <begin position="111"/>
        <end position="133"/>
    </location>
</feature>
<proteinExistence type="inferred from homology"/>
<dbReference type="GO" id="GO:0043001">
    <property type="term" value="P:Golgi to plasma membrane protein transport"/>
    <property type="evidence" value="ECO:0007669"/>
    <property type="project" value="TreeGrafter"/>
</dbReference>
<evidence type="ECO:0008006" key="12">
    <source>
        <dbReference type="Google" id="ProtNLM"/>
    </source>
</evidence>
<dbReference type="STRING" id="595528.A0A0D2U9X7"/>
<evidence type="ECO:0000313" key="10">
    <source>
        <dbReference type="EMBL" id="KJE91866.1"/>
    </source>
</evidence>
<keyword evidence="8 9" id="KW-0472">Membrane</keyword>
<dbReference type="AlphaFoldDB" id="A0A0D2U9X7"/>
<evidence type="ECO:0000256" key="8">
    <source>
        <dbReference type="ARBA" id="ARBA00023136"/>
    </source>
</evidence>
<sequence>MRFRSYVWDPLLIISQILTLQACMYMTLQILVMVASALLHLHQQGEGLGKETISLDLLFGVQHLSSHDGSAQSSSSASSSSADEAAQALGVSLQNRAGVIIVPLVNGELSWWLAAALMLVNSFIGSIWLLLIVRRAKQCLDFAATFHLLHLVFSTVYGGFPWSVSWWLVNVASLAFMTVTGEFICMQNELSAIPILGARLGEL</sequence>
<dbReference type="Pfam" id="PF09801">
    <property type="entry name" value="SYS1"/>
    <property type="match status" value="2"/>
</dbReference>
<keyword evidence="5" id="KW-0653">Protein transport</keyword>
<dbReference type="PROSITE" id="PS51257">
    <property type="entry name" value="PROKAR_LIPOPROTEIN"/>
    <property type="match status" value="1"/>
</dbReference>
<comment type="similarity">
    <text evidence="2">Belongs to the SYS1 family.</text>
</comment>
<evidence type="ECO:0000256" key="5">
    <source>
        <dbReference type="ARBA" id="ARBA00022927"/>
    </source>
</evidence>
<dbReference type="EMBL" id="KE346363">
    <property type="protein sequence ID" value="KJE91866.1"/>
    <property type="molecule type" value="Genomic_DNA"/>
</dbReference>
<evidence type="ECO:0000256" key="6">
    <source>
        <dbReference type="ARBA" id="ARBA00022989"/>
    </source>
</evidence>
<dbReference type="PhylomeDB" id="A0A0D2U9X7"/>
<dbReference type="GO" id="GO:0005802">
    <property type="term" value="C:trans-Golgi network"/>
    <property type="evidence" value="ECO:0007669"/>
    <property type="project" value="TreeGrafter"/>
</dbReference>
<accession>A0A0D2U9X7</accession>
<evidence type="ECO:0000256" key="3">
    <source>
        <dbReference type="ARBA" id="ARBA00022448"/>
    </source>
</evidence>
<dbReference type="OrthoDB" id="542931at2759"/>
<dbReference type="GO" id="GO:0006895">
    <property type="term" value="P:Golgi to endosome transport"/>
    <property type="evidence" value="ECO:0007669"/>
    <property type="project" value="TreeGrafter"/>
</dbReference>
<dbReference type="Proteomes" id="UP000008743">
    <property type="component" value="Unassembled WGS sequence"/>
</dbReference>
<dbReference type="PANTHER" id="PTHR12952">
    <property type="entry name" value="SYS1"/>
    <property type="match status" value="1"/>
</dbReference>
<keyword evidence="4 9" id="KW-0812">Transmembrane</keyword>
<evidence type="ECO:0000256" key="4">
    <source>
        <dbReference type="ARBA" id="ARBA00022692"/>
    </source>
</evidence>
<dbReference type="InterPro" id="IPR019185">
    <property type="entry name" value="Integral_membrane_SYS1-rel"/>
</dbReference>
<dbReference type="GO" id="GO:0005829">
    <property type="term" value="C:cytosol"/>
    <property type="evidence" value="ECO:0007669"/>
    <property type="project" value="GOC"/>
</dbReference>
<evidence type="ECO:0000256" key="2">
    <source>
        <dbReference type="ARBA" id="ARBA00008160"/>
    </source>
</evidence>
<dbReference type="GO" id="GO:0000139">
    <property type="term" value="C:Golgi membrane"/>
    <property type="evidence" value="ECO:0007669"/>
    <property type="project" value="UniProtKB-SubCell"/>
</dbReference>
<keyword evidence="6 9" id="KW-1133">Transmembrane helix</keyword>
<reference evidence="11" key="1">
    <citation type="submission" date="2011-02" db="EMBL/GenBank/DDBJ databases">
        <title>The Genome Sequence of Capsaspora owczarzaki ATCC 30864.</title>
        <authorList>
            <person name="Russ C."/>
            <person name="Cuomo C."/>
            <person name="Burger G."/>
            <person name="Gray M.W."/>
            <person name="Holland P.W.H."/>
            <person name="King N."/>
            <person name="Lang F.B.F."/>
            <person name="Roger A.J."/>
            <person name="Ruiz-Trillo I."/>
            <person name="Young S.K."/>
            <person name="Zeng Q."/>
            <person name="Gargeya S."/>
            <person name="Alvarado L."/>
            <person name="Berlin A."/>
            <person name="Chapman S.B."/>
            <person name="Chen Z."/>
            <person name="Freedman E."/>
            <person name="Gellesch M."/>
            <person name="Goldberg J."/>
            <person name="Griggs A."/>
            <person name="Gujja S."/>
            <person name="Heilman E."/>
            <person name="Heiman D."/>
            <person name="Howarth C."/>
            <person name="Mehta T."/>
            <person name="Neiman D."/>
            <person name="Pearson M."/>
            <person name="Roberts A."/>
            <person name="Saif S."/>
            <person name="Shea T."/>
            <person name="Shenoy N."/>
            <person name="Sisk P."/>
            <person name="Stolte C."/>
            <person name="Sykes S."/>
            <person name="White J."/>
            <person name="Yandava C."/>
            <person name="Haas B."/>
            <person name="Nusbaum C."/>
            <person name="Birren B."/>
        </authorList>
    </citation>
    <scope>NUCLEOTIDE SEQUENCE</scope>
    <source>
        <strain evidence="11">ATCC 30864</strain>
    </source>
</reference>
<dbReference type="InParanoid" id="A0A0D2U9X7"/>
<evidence type="ECO:0000313" key="11">
    <source>
        <dbReference type="Proteomes" id="UP000008743"/>
    </source>
</evidence>
<dbReference type="GO" id="GO:0034067">
    <property type="term" value="P:protein localization to Golgi apparatus"/>
    <property type="evidence" value="ECO:0007669"/>
    <property type="project" value="TreeGrafter"/>
</dbReference>
<evidence type="ECO:0000256" key="1">
    <source>
        <dbReference type="ARBA" id="ARBA00004653"/>
    </source>
</evidence>
<organism evidence="10 11">
    <name type="scientific">Capsaspora owczarzaki (strain ATCC 30864)</name>
    <dbReference type="NCBI Taxonomy" id="595528"/>
    <lineage>
        <taxon>Eukaryota</taxon>
        <taxon>Filasterea</taxon>
        <taxon>Capsaspora</taxon>
    </lineage>
</organism>
<feature type="transmembrane region" description="Helical" evidence="9">
    <location>
        <begin position="12"/>
        <end position="39"/>
    </location>
</feature>
<evidence type="ECO:0000256" key="7">
    <source>
        <dbReference type="ARBA" id="ARBA00023034"/>
    </source>
</evidence>
<protein>
    <recommendedName>
        <fullName evidence="12">Protein SYS1 homolog</fullName>
    </recommendedName>
</protein>
<dbReference type="PANTHER" id="PTHR12952:SF0">
    <property type="entry name" value="PROTEIN SYS1 HOMOLOG"/>
    <property type="match status" value="1"/>
</dbReference>